<dbReference type="SUPFAM" id="SSF51182">
    <property type="entry name" value="RmlC-like cupins"/>
    <property type="match status" value="1"/>
</dbReference>
<dbReference type="EMBL" id="BAAANJ010000012">
    <property type="protein sequence ID" value="GAA1815956.1"/>
    <property type="molecule type" value="Genomic_DNA"/>
</dbReference>
<accession>A0ABP4YI70</accession>
<name>A0ABP4YI70_9MICO</name>
<keyword evidence="3" id="KW-0560">Oxidoreductase</keyword>
<evidence type="ECO:0000313" key="6">
    <source>
        <dbReference type="Proteomes" id="UP001500002"/>
    </source>
</evidence>
<dbReference type="InterPro" id="IPR005913">
    <property type="entry name" value="dTDP_dehydrorham_reduct"/>
</dbReference>
<dbReference type="Proteomes" id="UP001500002">
    <property type="component" value="Unassembled WGS sequence"/>
</dbReference>
<dbReference type="Gene3D" id="3.90.25.10">
    <property type="entry name" value="UDP-galactose 4-epimerase, domain 1"/>
    <property type="match status" value="1"/>
</dbReference>
<dbReference type="EC" id="1.1.1.133" evidence="3"/>
<organism evidence="5 6">
    <name type="scientific">Agromyces neolithicus</name>
    <dbReference type="NCBI Taxonomy" id="269420"/>
    <lineage>
        <taxon>Bacteria</taxon>
        <taxon>Bacillati</taxon>
        <taxon>Actinomycetota</taxon>
        <taxon>Actinomycetes</taxon>
        <taxon>Micrococcales</taxon>
        <taxon>Microbacteriaceae</taxon>
        <taxon>Agromyces</taxon>
    </lineage>
</organism>
<protein>
    <recommendedName>
        <fullName evidence="3">dTDP-4-dehydrorhamnose reductase</fullName>
        <ecNumber evidence="3">1.1.1.133</ecNumber>
    </recommendedName>
</protein>
<evidence type="ECO:0000256" key="1">
    <source>
        <dbReference type="ARBA" id="ARBA00010154"/>
    </source>
</evidence>
<dbReference type="InterPro" id="IPR029903">
    <property type="entry name" value="RmlD-like-bd"/>
</dbReference>
<evidence type="ECO:0000256" key="2">
    <source>
        <dbReference type="ARBA" id="ARBA00010944"/>
    </source>
</evidence>
<comment type="function">
    <text evidence="3">Catalyzes the reduction of dTDP-6-deoxy-L-lyxo-4-hexulose to yield dTDP-L-rhamnose.</text>
</comment>
<comment type="similarity">
    <text evidence="2 3">Belongs to the dTDP-4-dehydrorhamnose reductase family.</text>
</comment>
<dbReference type="PANTHER" id="PTHR10491">
    <property type="entry name" value="DTDP-4-DEHYDRORHAMNOSE REDUCTASE"/>
    <property type="match status" value="1"/>
</dbReference>
<sequence length="467" mass="49693">MRALAVHSTAIPGLLVVDLPVHRDNRGWFKENWQRADMTALGLPDFGPVQQNISFNGEVGTTRGIHAEPWDKLVSVATGRVFGAWVDLREGAEFGASVTLEMGPDQAVFVPRGVGNAYQTLEPDTVYAYLVNAHWRPDAEYQFVNLADETVAIDWPIALSGVSISDKDRAHPRLAAVRPVPARQPVVIGGKGQLGRALRRLIPDATFLTRADIDMSDASALGSLGSGGRDLSGASAIINAAAYTNVDGAETTAGRATAWRVNATAVGSLASLARSLGVPFVTVSSDYVFDGTVESHVEDEAYSPLGVYGQSKAAGELAAQAAPAHYIVRTSWLVGDGSNFVRTMASLAARGVDPKVICDQRGRLTFADDLARGILHLLSSRAPYGVYNLSNTGPVMSWFDVARAVFELTGHDPDRVVATTAEGYAAGRGAVTTAPRPRHSAFDLGRLADAGFVPRDAREALREYLAG</sequence>
<comment type="similarity">
    <text evidence="1">Belongs to the dTDP-4-dehydrorhamnose 3,5-epimerase family.</text>
</comment>
<comment type="caution">
    <text evidence="5">The sequence shown here is derived from an EMBL/GenBank/DDBJ whole genome shotgun (WGS) entry which is preliminary data.</text>
</comment>
<keyword evidence="3" id="KW-0521">NADP</keyword>
<dbReference type="InterPro" id="IPR014710">
    <property type="entry name" value="RmlC-like_jellyroll"/>
</dbReference>
<dbReference type="SUPFAM" id="SSF51735">
    <property type="entry name" value="NAD(P)-binding Rossmann-fold domains"/>
    <property type="match status" value="1"/>
</dbReference>
<evidence type="ECO:0000259" key="4">
    <source>
        <dbReference type="Pfam" id="PF04321"/>
    </source>
</evidence>
<keyword evidence="6" id="KW-1185">Reference proteome</keyword>
<dbReference type="Pfam" id="PF04321">
    <property type="entry name" value="RmlD_sub_bind"/>
    <property type="match status" value="1"/>
</dbReference>
<dbReference type="Pfam" id="PF00908">
    <property type="entry name" value="dTDP_sugar_isom"/>
    <property type="match status" value="1"/>
</dbReference>
<dbReference type="RefSeq" id="WP_344296866.1">
    <property type="nucleotide sequence ID" value="NZ_BAAANJ010000012.1"/>
</dbReference>
<dbReference type="InterPro" id="IPR011051">
    <property type="entry name" value="RmlC_Cupin_sf"/>
</dbReference>
<evidence type="ECO:0000256" key="3">
    <source>
        <dbReference type="RuleBase" id="RU364082"/>
    </source>
</evidence>
<dbReference type="InterPro" id="IPR000888">
    <property type="entry name" value="RmlC-like"/>
</dbReference>
<proteinExistence type="inferred from homology"/>
<evidence type="ECO:0000313" key="5">
    <source>
        <dbReference type="EMBL" id="GAA1815956.1"/>
    </source>
</evidence>
<feature type="domain" description="RmlD-like substrate binding" evidence="4">
    <location>
        <begin position="186"/>
        <end position="466"/>
    </location>
</feature>
<dbReference type="Gene3D" id="2.60.120.10">
    <property type="entry name" value="Jelly Rolls"/>
    <property type="match status" value="1"/>
</dbReference>
<gene>
    <name evidence="5" type="ORF">GCM10009749_27250</name>
</gene>
<dbReference type="Gene3D" id="3.40.50.720">
    <property type="entry name" value="NAD(P)-binding Rossmann-like Domain"/>
    <property type="match status" value="1"/>
</dbReference>
<dbReference type="CDD" id="cd05254">
    <property type="entry name" value="dTDP_HR_like_SDR_e"/>
    <property type="match status" value="1"/>
</dbReference>
<comment type="pathway">
    <text evidence="3">Carbohydrate biosynthesis; dTDP-L-rhamnose biosynthesis.</text>
</comment>
<reference evidence="6" key="1">
    <citation type="journal article" date="2019" name="Int. J. Syst. Evol. Microbiol.">
        <title>The Global Catalogue of Microorganisms (GCM) 10K type strain sequencing project: providing services to taxonomists for standard genome sequencing and annotation.</title>
        <authorList>
            <consortium name="The Broad Institute Genomics Platform"/>
            <consortium name="The Broad Institute Genome Sequencing Center for Infectious Disease"/>
            <person name="Wu L."/>
            <person name="Ma J."/>
        </authorList>
    </citation>
    <scope>NUCLEOTIDE SEQUENCE [LARGE SCALE GENOMIC DNA]</scope>
    <source>
        <strain evidence="6">JCM 14322</strain>
    </source>
</reference>
<dbReference type="InterPro" id="IPR036291">
    <property type="entry name" value="NAD(P)-bd_dom_sf"/>
</dbReference>
<dbReference type="PANTHER" id="PTHR10491:SF4">
    <property type="entry name" value="METHIONINE ADENOSYLTRANSFERASE 2 SUBUNIT BETA"/>
    <property type="match status" value="1"/>
</dbReference>